<gene>
    <name evidence="2" type="ORF">ENO26_09440</name>
</gene>
<keyword evidence="1" id="KW-0472">Membrane</keyword>
<comment type="caution">
    <text evidence="2">The sequence shown here is derived from an EMBL/GenBank/DDBJ whole genome shotgun (WGS) entry which is preliminary data.</text>
</comment>
<reference evidence="2" key="1">
    <citation type="journal article" date="2020" name="mSystems">
        <title>Genome- and Community-Level Interaction Insights into Carbon Utilization and Element Cycling Functions of Hydrothermarchaeota in Hydrothermal Sediment.</title>
        <authorList>
            <person name="Zhou Z."/>
            <person name="Liu Y."/>
            <person name="Xu W."/>
            <person name="Pan J."/>
            <person name="Luo Z.H."/>
            <person name="Li M."/>
        </authorList>
    </citation>
    <scope>NUCLEOTIDE SEQUENCE [LARGE SCALE GENOMIC DNA]</scope>
    <source>
        <strain evidence="2">SpSt-125</strain>
    </source>
</reference>
<sequence>MKVFRIGLLLIFIGFIMAFATVLLLVLTPILQQSSQNTAVVGGGGCVIIFFIPICFGFGPQVFIWPLIIAALVLAIATMVIGYLIYRWSVKAVEELKRV</sequence>
<dbReference type="AlphaFoldDB" id="A0A7J2U4X9"/>
<feature type="transmembrane region" description="Helical" evidence="1">
    <location>
        <begin position="6"/>
        <end position="27"/>
    </location>
</feature>
<evidence type="ECO:0000313" key="2">
    <source>
        <dbReference type="EMBL" id="HEM67766.1"/>
    </source>
</evidence>
<dbReference type="InterPro" id="IPR002849">
    <property type="entry name" value="DUF131"/>
</dbReference>
<evidence type="ECO:0000256" key="1">
    <source>
        <dbReference type="SAM" id="Phobius"/>
    </source>
</evidence>
<proteinExistence type="predicted"/>
<protein>
    <recommendedName>
        <fullName evidence="3">DUF131 domain-containing protein</fullName>
    </recommendedName>
</protein>
<keyword evidence="1" id="KW-0812">Transmembrane</keyword>
<dbReference type="NCBIfam" id="TIGR00304">
    <property type="entry name" value="TIGR00304 family membrane protein"/>
    <property type="match status" value="1"/>
</dbReference>
<dbReference type="EMBL" id="DSEU01000066">
    <property type="protein sequence ID" value="HEM67766.1"/>
    <property type="molecule type" value="Genomic_DNA"/>
</dbReference>
<evidence type="ECO:0008006" key="3">
    <source>
        <dbReference type="Google" id="ProtNLM"/>
    </source>
</evidence>
<feature type="transmembrane region" description="Helical" evidence="1">
    <location>
        <begin position="65"/>
        <end position="86"/>
    </location>
</feature>
<feature type="transmembrane region" description="Helical" evidence="1">
    <location>
        <begin position="39"/>
        <end position="59"/>
    </location>
</feature>
<name>A0A7J2U4X9_9CREN</name>
<accession>A0A7J2U4X9</accession>
<keyword evidence="1" id="KW-1133">Transmembrane helix</keyword>
<organism evidence="2">
    <name type="scientific">Ignisphaera aggregans</name>
    <dbReference type="NCBI Taxonomy" id="334771"/>
    <lineage>
        <taxon>Archaea</taxon>
        <taxon>Thermoproteota</taxon>
        <taxon>Thermoprotei</taxon>
        <taxon>Desulfurococcales</taxon>
        <taxon>Desulfurococcaceae</taxon>
        <taxon>Ignisphaera</taxon>
    </lineage>
</organism>